<accession>A0A2P5W8G0</accession>
<dbReference type="AlphaFoldDB" id="A0A2P5W8G0"/>
<proteinExistence type="predicted"/>
<dbReference type="InterPro" id="IPR024752">
    <property type="entry name" value="Myb/SANT-like_dom"/>
</dbReference>
<dbReference type="PANTHER" id="PTHR46250">
    <property type="entry name" value="MYB/SANT-LIKE DNA-BINDING DOMAIN PROTEIN-RELATED"/>
    <property type="match status" value="1"/>
</dbReference>
<organism evidence="2 3">
    <name type="scientific">Gossypium barbadense</name>
    <name type="common">Sea Island cotton</name>
    <name type="synonym">Hibiscus barbadensis</name>
    <dbReference type="NCBI Taxonomy" id="3634"/>
    <lineage>
        <taxon>Eukaryota</taxon>
        <taxon>Viridiplantae</taxon>
        <taxon>Streptophyta</taxon>
        <taxon>Embryophyta</taxon>
        <taxon>Tracheophyta</taxon>
        <taxon>Spermatophyta</taxon>
        <taxon>Magnoliopsida</taxon>
        <taxon>eudicotyledons</taxon>
        <taxon>Gunneridae</taxon>
        <taxon>Pentapetalae</taxon>
        <taxon>rosids</taxon>
        <taxon>malvids</taxon>
        <taxon>Malvales</taxon>
        <taxon>Malvaceae</taxon>
        <taxon>Malvoideae</taxon>
        <taxon>Gossypium</taxon>
    </lineage>
</organism>
<dbReference type="Proteomes" id="UP000239757">
    <property type="component" value="Unassembled WGS sequence"/>
</dbReference>
<evidence type="ECO:0000313" key="2">
    <source>
        <dbReference type="EMBL" id="PPR87386.1"/>
    </source>
</evidence>
<protein>
    <recommendedName>
        <fullName evidence="1">Myb/SANT-like domain-containing protein</fullName>
    </recommendedName>
</protein>
<reference evidence="2 3" key="1">
    <citation type="submission" date="2015-01" db="EMBL/GenBank/DDBJ databases">
        <title>Genome of allotetraploid Gossypium barbadense reveals genomic plasticity and fiber elongation in cotton evolution.</title>
        <authorList>
            <person name="Chen X."/>
            <person name="Liu X."/>
            <person name="Zhao B."/>
            <person name="Zheng H."/>
            <person name="Hu Y."/>
            <person name="Lu G."/>
            <person name="Yang C."/>
            <person name="Chen J."/>
            <person name="Shan C."/>
            <person name="Zhang L."/>
            <person name="Zhou Y."/>
            <person name="Wang L."/>
            <person name="Guo W."/>
            <person name="Bai Y."/>
            <person name="Ruan J."/>
            <person name="Shangguan X."/>
            <person name="Mao Y."/>
            <person name="Jiang J."/>
            <person name="Zhu Y."/>
            <person name="Lei J."/>
            <person name="Kang H."/>
            <person name="Chen S."/>
            <person name="He X."/>
            <person name="Wang R."/>
            <person name="Wang Y."/>
            <person name="Chen J."/>
            <person name="Wang L."/>
            <person name="Yu S."/>
            <person name="Wang B."/>
            <person name="Wei J."/>
            <person name="Song S."/>
            <person name="Lu X."/>
            <person name="Gao Z."/>
            <person name="Gu W."/>
            <person name="Deng X."/>
            <person name="Ma D."/>
            <person name="Wang S."/>
            <person name="Liang W."/>
            <person name="Fang L."/>
            <person name="Cai C."/>
            <person name="Zhu X."/>
            <person name="Zhou B."/>
            <person name="Zhang Y."/>
            <person name="Chen Z."/>
            <person name="Xu S."/>
            <person name="Zhu R."/>
            <person name="Wang S."/>
            <person name="Zhang T."/>
            <person name="Zhao G."/>
        </authorList>
    </citation>
    <scope>NUCLEOTIDE SEQUENCE [LARGE SCALE GENOMIC DNA]</scope>
    <source>
        <strain evidence="3">cv. Xinhai21</strain>
        <tissue evidence="2">Leaf</tissue>
    </source>
</reference>
<dbReference type="OrthoDB" id="618098at2759"/>
<sequence length="354" mass="40112">MSLDPIEEELGEGLPSNVIDDDEPNIINIHPSDAWATWRMELTNQMKWVPEEDAALVACMVDLHNAGTFNADTGFKAGYLNELEKMLEKVLPNAMLKAKPNLESRIRTLKREWSIVYDMLSGKNNSGFGWDEHRQLVVAEDAVWNSYINSHKEAAQFRHWSFPYYDQLTATYAKDRATRKDAQTAADIIEKINAEDVAATNTHEERNDFHGSEADVSLDDMDLSATQLQPEPQPARNQGDSAFSKKKKKIFDASDFSTSFNDAAALLAENIRAVGLEISKSIASEVVIQQKLEMTIQESALKLYPTLCEVEGLTEDECYRALRKIPDYLAQMLIFFSLPSAMQLEWVRRFLVDH</sequence>
<feature type="domain" description="Myb/SANT-like" evidence="1">
    <location>
        <begin position="47"/>
        <end position="147"/>
    </location>
</feature>
<evidence type="ECO:0000259" key="1">
    <source>
        <dbReference type="Pfam" id="PF12776"/>
    </source>
</evidence>
<dbReference type="EMBL" id="KZ668600">
    <property type="protein sequence ID" value="PPR87386.1"/>
    <property type="molecule type" value="Genomic_DNA"/>
</dbReference>
<dbReference type="Pfam" id="PF12776">
    <property type="entry name" value="Myb_DNA-bind_3"/>
    <property type="match status" value="1"/>
</dbReference>
<dbReference type="PANTHER" id="PTHR46250:SF17">
    <property type="entry name" value="MYB_SANT-LIKE DOMAIN-CONTAINING PROTEIN"/>
    <property type="match status" value="1"/>
</dbReference>
<gene>
    <name evidence="2" type="ORF">GOBAR_AA33305</name>
</gene>
<name>A0A2P5W8G0_GOSBA</name>
<evidence type="ECO:0000313" key="3">
    <source>
        <dbReference type="Proteomes" id="UP000239757"/>
    </source>
</evidence>